<dbReference type="EMBL" id="JAEHFJ010000010">
    <property type="protein sequence ID" value="MBJ2175942.1"/>
    <property type="molecule type" value="Genomic_DNA"/>
</dbReference>
<sequence length="621" mass="71041">MPTISFHRIRVIYCSILILFSAISFSGCSKIKESKEANQIEKTDKPNVILIMVDDQGYGDIAVQGNKWIKTPNIDKLHAESTRLTDYHVSPTCAPTRAALMTGHHNYRTGVFFTIKGRSLILERETTMAQVFKENGYNTAMFGKWHLGDNYPFRPQDKGFDEVLMNNGGGVGQTMDYWDNDYFNDTYVHNGKFEKYEGYCTDVWFENAKKYIGKQKDKPFFCYLSTNAAHSPYWVDDTYSDPYKDNENIPNASFYGMIANIDENIGKLVEYLKSIDLMDNTILIFTSDNGTAKGAKMAKGEDRLDGFIDKGNNAGMRGIKASMYEGGHRVPFYIHWKNGGINVGKDINDLTAHYDIFPTLVDLCKLDVKEDLKFDGSSLVPLMKGDKTNFEDRIVYVNTQFSTDPIPWKRTALMHRNWRLVEGTELYDLDTDPEQRTNVADQYPEKVKEYKAAYDKWWAEISPTFVEKPYFIIGNEAENPTTLICHDWHSETFTPWQQNHIRLGQINNGFWRVKVAEDGTYTLKLRRWPEESQLALGAKAPVRPALEGTSVTASKKGKALVIKKARISIQDNELSKEVDLNAEYVEFEVKLKKGETKLKTWFTLDSAEELGAYYATIEKLN</sequence>
<dbReference type="Gene3D" id="3.30.1120.10">
    <property type="match status" value="1"/>
</dbReference>
<accession>A0ABS0WVG0</accession>
<dbReference type="InterPro" id="IPR000917">
    <property type="entry name" value="Sulfatase_N"/>
</dbReference>
<dbReference type="Pfam" id="PF00884">
    <property type="entry name" value="Sulfatase"/>
    <property type="match status" value="1"/>
</dbReference>
<keyword evidence="7" id="KW-1185">Reference proteome</keyword>
<evidence type="ECO:0000256" key="1">
    <source>
        <dbReference type="ARBA" id="ARBA00008779"/>
    </source>
</evidence>
<evidence type="ECO:0000256" key="3">
    <source>
        <dbReference type="ARBA" id="ARBA00022801"/>
    </source>
</evidence>
<reference evidence="6 7" key="1">
    <citation type="submission" date="2020-12" db="EMBL/GenBank/DDBJ databases">
        <title>Aureibaculum luteum sp. nov. and Aureibaculum flavum sp. nov., novel members of the family Flavobacteriaceae isolated from Antarctic intertidal sediments.</title>
        <authorList>
            <person name="He X."/>
            <person name="Zhang X."/>
        </authorList>
    </citation>
    <scope>NUCLEOTIDE SEQUENCE [LARGE SCALE GENOMIC DNA]</scope>
    <source>
        <strain evidence="6 7">A20</strain>
    </source>
</reference>
<dbReference type="InterPro" id="IPR024607">
    <property type="entry name" value="Sulfatase_CS"/>
</dbReference>
<dbReference type="PROSITE" id="PS00523">
    <property type="entry name" value="SULFATASE_1"/>
    <property type="match status" value="1"/>
</dbReference>
<evidence type="ECO:0000256" key="4">
    <source>
        <dbReference type="ARBA" id="ARBA00022837"/>
    </source>
</evidence>
<dbReference type="InterPro" id="IPR017850">
    <property type="entry name" value="Alkaline_phosphatase_core_sf"/>
</dbReference>
<keyword evidence="4" id="KW-0106">Calcium</keyword>
<protein>
    <submittedName>
        <fullName evidence="6">Arylsulfatase</fullName>
    </submittedName>
</protein>
<proteinExistence type="inferred from homology"/>
<evidence type="ECO:0000313" key="7">
    <source>
        <dbReference type="Proteomes" id="UP000623301"/>
    </source>
</evidence>
<keyword evidence="2" id="KW-0479">Metal-binding</keyword>
<keyword evidence="3" id="KW-0378">Hydrolase</keyword>
<dbReference type="Gene3D" id="3.40.720.10">
    <property type="entry name" value="Alkaline Phosphatase, subunit A"/>
    <property type="match status" value="1"/>
</dbReference>
<dbReference type="PANTHER" id="PTHR42693:SF53">
    <property type="entry name" value="ENDO-4-O-SULFATASE"/>
    <property type="match status" value="1"/>
</dbReference>
<evidence type="ECO:0000313" key="6">
    <source>
        <dbReference type="EMBL" id="MBJ2175942.1"/>
    </source>
</evidence>
<organism evidence="6 7">
    <name type="scientific">Aureibaculum flavum</name>
    <dbReference type="NCBI Taxonomy" id="2795986"/>
    <lineage>
        <taxon>Bacteria</taxon>
        <taxon>Pseudomonadati</taxon>
        <taxon>Bacteroidota</taxon>
        <taxon>Flavobacteriia</taxon>
        <taxon>Flavobacteriales</taxon>
        <taxon>Flavobacteriaceae</taxon>
        <taxon>Aureibaculum</taxon>
    </lineage>
</organism>
<dbReference type="RefSeq" id="WP_117882422.1">
    <property type="nucleotide sequence ID" value="NZ_JAEHFJ010000010.1"/>
</dbReference>
<dbReference type="SUPFAM" id="SSF53649">
    <property type="entry name" value="Alkaline phosphatase-like"/>
    <property type="match status" value="1"/>
</dbReference>
<comment type="similarity">
    <text evidence="1">Belongs to the sulfatase family.</text>
</comment>
<feature type="domain" description="Sulfatase N-terminal" evidence="5">
    <location>
        <begin position="46"/>
        <end position="363"/>
    </location>
</feature>
<gene>
    <name evidence="6" type="ORF">JBL43_16930</name>
</gene>
<dbReference type="Proteomes" id="UP000623301">
    <property type="component" value="Unassembled WGS sequence"/>
</dbReference>
<dbReference type="InterPro" id="IPR050738">
    <property type="entry name" value="Sulfatase"/>
</dbReference>
<evidence type="ECO:0000256" key="2">
    <source>
        <dbReference type="ARBA" id="ARBA00022723"/>
    </source>
</evidence>
<evidence type="ECO:0000259" key="5">
    <source>
        <dbReference type="Pfam" id="PF00884"/>
    </source>
</evidence>
<dbReference type="PANTHER" id="PTHR42693">
    <property type="entry name" value="ARYLSULFATASE FAMILY MEMBER"/>
    <property type="match status" value="1"/>
</dbReference>
<comment type="caution">
    <text evidence="6">The sequence shown here is derived from an EMBL/GenBank/DDBJ whole genome shotgun (WGS) entry which is preliminary data.</text>
</comment>
<name>A0ABS0WVG0_9FLAO</name>
<dbReference type="CDD" id="cd16146">
    <property type="entry name" value="ARS_like"/>
    <property type="match status" value="1"/>
</dbReference>